<dbReference type="GeneID" id="10643993"/>
<keyword evidence="9" id="KW-1185">Reference proteome</keyword>
<dbReference type="AlphaFoldDB" id="F6BDW3"/>
<evidence type="ECO:0000256" key="3">
    <source>
        <dbReference type="ARBA" id="ARBA00022692"/>
    </source>
</evidence>
<dbReference type="InterPro" id="IPR018076">
    <property type="entry name" value="T2SS_GspF_dom"/>
</dbReference>
<dbReference type="RefSeq" id="WP_013799275.1">
    <property type="nucleotide sequence ID" value="NC_015562.1"/>
</dbReference>
<comment type="subcellular location">
    <subcellularLocation>
        <location evidence="1">Cell membrane</location>
        <topology evidence="1">Multi-pass membrane protein</topology>
    </subcellularLocation>
</comment>
<sequence>MVEISVENIKKFFKKISKRIDDFLIKIGLKRKRIRFRTAWEEYLRRMSSGEEALTFYEPFIEDTPMDVRDIDDLFGDDLGIFEKYSKSLSYWITHTSFLPSKRDFQYIGISDEKKYFAKVLLASLGTFILLFLYGAILNNNPISGILNGFIFAGGLMIAGIFYPKLKLILFRGEIKIQILFALLYMVSVVRVGISLQEAIENVAKSPEYGIVSYEFKAIIHDVNVGGYNFVEALERAKMRTKIPLMEKLYDQLLVAFNKGNVSLLLEKLYEDIVRQSLAKIDSSKFMISNLGNLVFGVGLILPFAGMIQSALGSQQGFPGIIDTVDLILTKIGPISTIIFTIFIKMKIE</sequence>
<name>F6BDW3_METIK</name>
<organism evidence="9">
    <name type="scientific">Methanotorris igneus (strain DSM 5666 / JCM 11834 / Kol 5)</name>
    <dbReference type="NCBI Taxonomy" id="880724"/>
    <lineage>
        <taxon>Archaea</taxon>
        <taxon>Methanobacteriati</taxon>
        <taxon>Methanobacteriota</taxon>
        <taxon>Methanomada group</taxon>
        <taxon>Methanococci</taxon>
        <taxon>Methanococcales</taxon>
        <taxon>Methanocaldococcaceae</taxon>
        <taxon>Methanotorris</taxon>
    </lineage>
</organism>
<feature type="transmembrane region" description="Helical" evidence="6">
    <location>
        <begin position="116"/>
        <end position="137"/>
    </location>
</feature>
<dbReference type="HOGENOM" id="CLU_827975_0_0_2"/>
<evidence type="ECO:0000256" key="5">
    <source>
        <dbReference type="ARBA" id="ARBA00023136"/>
    </source>
</evidence>
<evidence type="ECO:0000313" key="8">
    <source>
        <dbReference type="EMBL" id="AEF96674.1"/>
    </source>
</evidence>
<evidence type="ECO:0000256" key="4">
    <source>
        <dbReference type="ARBA" id="ARBA00022989"/>
    </source>
</evidence>
<dbReference type="OrthoDB" id="66029at2157"/>
<dbReference type="PANTHER" id="PTHR35402:SF1">
    <property type="entry name" value="TYPE II SECRETION SYSTEM PROTEIN GSPF DOMAIN-CONTAINING PROTEIN"/>
    <property type="match status" value="1"/>
</dbReference>
<dbReference type="GO" id="GO:0005886">
    <property type="term" value="C:plasma membrane"/>
    <property type="evidence" value="ECO:0007669"/>
    <property type="project" value="UniProtKB-SubCell"/>
</dbReference>
<evidence type="ECO:0000259" key="7">
    <source>
        <dbReference type="Pfam" id="PF00482"/>
    </source>
</evidence>
<dbReference type="Proteomes" id="UP000009227">
    <property type="component" value="Chromosome"/>
</dbReference>
<evidence type="ECO:0000256" key="2">
    <source>
        <dbReference type="ARBA" id="ARBA00022475"/>
    </source>
</evidence>
<keyword evidence="2" id="KW-1003">Cell membrane</keyword>
<evidence type="ECO:0000313" key="9">
    <source>
        <dbReference type="Proteomes" id="UP000009227"/>
    </source>
</evidence>
<feature type="transmembrane region" description="Helical" evidence="6">
    <location>
        <begin position="143"/>
        <end position="163"/>
    </location>
</feature>
<dbReference type="STRING" id="880724.Metig_1135"/>
<keyword evidence="5 6" id="KW-0472">Membrane</keyword>
<dbReference type="PANTHER" id="PTHR35402">
    <property type="entry name" value="INTEGRAL MEMBRANE PROTEIN-RELATED"/>
    <property type="match status" value="1"/>
</dbReference>
<dbReference type="KEGG" id="mig:Metig_1135"/>
<dbReference type="Pfam" id="PF00482">
    <property type="entry name" value="T2SSF"/>
    <property type="match status" value="1"/>
</dbReference>
<keyword evidence="3 6" id="KW-0812">Transmembrane</keyword>
<dbReference type="EMBL" id="CP002737">
    <property type="protein sequence ID" value="AEF96674.1"/>
    <property type="molecule type" value="Genomic_DNA"/>
</dbReference>
<dbReference type="InterPro" id="IPR056569">
    <property type="entry name" value="ArlJ-like"/>
</dbReference>
<proteinExistence type="predicted"/>
<reference evidence="8 9" key="1">
    <citation type="submission" date="2011-05" db="EMBL/GenBank/DDBJ databases">
        <title>Complete sequence of Methanotorris igneus Kol 5.</title>
        <authorList>
            <consortium name="US DOE Joint Genome Institute"/>
            <person name="Lucas S."/>
            <person name="Han J."/>
            <person name="Lapidus A."/>
            <person name="Cheng J.-F."/>
            <person name="Goodwin L."/>
            <person name="Pitluck S."/>
            <person name="Peters L."/>
            <person name="Mikhailova N."/>
            <person name="Chertkov O."/>
            <person name="Han C."/>
            <person name="Tapia R."/>
            <person name="Land M."/>
            <person name="Hauser L."/>
            <person name="Kyrpides N."/>
            <person name="Ivanova N."/>
            <person name="Pagani I."/>
            <person name="Sieprawska-Lupa M."/>
            <person name="Whitman W."/>
            <person name="Woyke T."/>
        </authorList>
    </citation>
    <scope>NUCLEOTIDE SEQUENCE [LARGE SCALE GENOMIC DNA]</scope>
    <source>
        <strain evidence="9">DSM 5666 / JCM 11834 / Kol 5</strain>
    </source>
</reference>
<feature type="domain" description="Type II secretion system protein GspF" evidence="7">
    <location>
        <begin position="183"/>
        <end position="308"/>
    </location>
</feature>
<protein>
    <submittedName>
        <fullName evidence="8">Type II secretion system F domain protein</fullName>
    </submittedName>
</protein>
<accession>F6BDW3</accession>
<feature type="transmembrane region" description="Helical" evidence="6">
    <location>
        <begin position="324"/>
        <end position="344"/>
    </location>
</feature>
<evidence type="ECO:0000256" key="1">
    <source>
        <dbReference type="ARBA" id="ARBA00004651"/>
    </source>
</evidence>
<gene>
    <name evidence="8" type="ordered locus">Metig_1135</name>
</gene>
<keyword evidence="4 6" id="KW-1133">Transmembrane helix</keyword>
<evidence type="ECO:0000256" key="6">
    <source>
        <dbReference type="SAM" id="Phobius"/>
    </source>
</evidence>
<feature type="transmembrane region" description="Helical" evidence="6">
    <location>
        <begin position="291"/>
        <end position="312"/>
    </location>
</feature>